<dbReference type="EMBL" id="JAHDVG010000475">
    <property type="protein sequence ID" value="KAH1176456.1"/>
    <property type="molecule type" value="Genomic_DNA"/>
</dbReference>
<accession>A0A9D3XB99</accession>
<protein>
    <submittedName>
        <fullName evidence="2">Uncharacterized protein</fullName>
    </submittedName>
</protein>
<proteinExistence type="predicted"/>
<comment type="caution">
    <text evidence="2">The sequence shown here is derived from an EMBL/GenBank/DDBJ whole genome shotgun (WGS) entry which is preliminary data.</text>
</comment>
<dbReference type="AlphaFoldDB" id="A0A9D3XB99"/>
<evidence type="ECO:0000313" key="3">
    <source>
        <dbReference type="Proteomes" id="UP000827986"/>
    </source>
</evidence>
<evidence type="ECO:0000313" key="2">
    <source>
        <dbReference type="EMBL" id="KAH1176456.1"/>
    </source>
</evidence>
<gene>
    <name evidence="2" type="ORF">KIL84_021190</name>
</gene>
<organism evidence="2 3">
    <name type="scientific">Mauremys mutica</name>
    <name type="common">yellowpond turtle</name>
    <dbReference type="NCBI Taxonomy" id="74926"/>
    <lineage>
        <taxon>Eukaryota</taxon>
        <taxon>Metazoa</taxon>
        <taxon>Chordata</taxon>
        <taxon>Craniata</taxon>
        <taxon>Vertebrata</taxon>
        <taxon>Euteleostomi</taxon>
        <taxon>Archelosauria</taxon>
        <taxon>Testudinata</taxon>
        <taxon>Testudines</taxon>
        <taxon>Cryptodira</taxon>
        <taxon>Durocryptodira</taxon>
        <taxon>Testudinoidea</taxon>
        <taxon>Geoemydidae</taxon>
        <taxon>Geoemydinae</taxon>
        <taxon>Mauremys</taxon>
    </lineage>
</organism>
<name>A0A9D3XB99_9SAUR</name>
<feature type="region of interest" description="Disordered" evidence="1">
    <location>
        <begin position="76"/>
        <end position="98"/>
    </location>
</feature>
<sequence>MTPPRLPQSLLRGPRFAPPHTHQIMSLQEAGFLPLQQPPHVPQHPPPRQQWGTLRLSRLPAVGTPREAPVRLSRDFGEMHQGPPLPPQDLPIAEGWEPWGSCPQGPVVGALAQLGLGI</sequence>
<dbReference type="Proteomes" id="UP000827986">
    <property type="component" value="Unassembled WGS sequence"/>
</dbReference>
<evidence type="ECO:0000256" key="1">
    <source>
        <dbReference type="SAM" id="MobiDB-lite"/>
    </source>
</evidence>
<reference evidence="2" key="1">
    <citation type="submission" date="2021-09" db="EMBL/GenBank/DDBJ databases">
        <title>The genome of Mauremys mutica provides insights into the evolution of semi-aquatic lifestyle.</title>
        <authorList>
            <person name="Gong S."/>
            <person name="Gao Y."/>
        </authorList>
    </citation>
    <scope>NUCLEOTIDE SEQUENCE</scope>
    <source>
        <strain evidence="2">MM-2020</strain>
        <tissue evidence="2">Muscle</tissue>
    </source>
</reference>
<keyword evidence="3" id="KW-1185">Reference proteome</keyword>